<evidence type="ECO:0000313" key="2">
    <source>
        <dbReference type="EMBL" id="KAJ4447593.1"/>
    </source>
</evidence>
<name>A0ABQ8TMT3_PERAM</name>
<sequence>MVVEMSVLHHSEESAVVEETVTLGTTLELEVNADDIQKLVEEHNQELTTDEMMNLHCEQQQEAMEGISSEEEEEKREDEFLASNEIKEGTETPHAADSEIRLRIPAITAGGDHRANHTILPFWLDDRPPLLRHVGVTPAASWSV</sequence>
<feature type="compositionally biased region" description="Basic and acidic residues" evidence="1">
    <location>
        <begin position="85"/>
        <end position="99"/>
    </location>
</feature>
<feature type="region of interest" description="Disordered" evidence="1">
    <location>
        <begin position="60"/>
        <end position="99"/>
    </location>
</feature>
<proteinExistence type="predicted"/>
<protein>
    <submittedName>
        <fullName evidence="2">Uncharacterized protein</fullName>
    </submittedName>
</protein>
<dbReference type="EMBL" id="JAJSOF020000005">
    <property type="protein sequence ID" value="KAJ4447593.1"/>
    <property type="molecule type" value="Genomic_DNA"/>
</dbReference>
<keyword evidence="3" id="KW-1185">Reference proteome</keyword>
<evidence type="ECO:0000313" key="3">
    <source>
        <dbReference type="Proteomes" id="UP001148838"/>
    </source>
</evidence>
<gene>
    <name evidence="2" type="ORF">ANN_09600</name>
</gene>
<accession>A0ABQ8TMT3</accession>
<reference evidence="2 3" key="1">
    <citation type="journal article" date="2022" name="Allergy">
        <title>Genome assembly and annotation of Periplaneta americana reveal a comprehensive cockroach allergen profile.</title>
        <authorList>
            <person name="Wang L."/>
            <person name="Xiong Q."/>
            <person name="Saelim N."/>
            <person name="Wang L."/>
            <person name="Nong W."/>
            <person name="Wan A.T."/>
            <person name="Shi M."/>
            <person name="Liu X."/>
            <person name="Cao Q."/>
            <person name="Hui J.H.L."/>
            <person name="Sookrung N."/>
            <person name="Leung T.F."/>
            <person name="Tungtrongchitr A."/>
            <person name="Tsui S.K.W."/>
        </authorList>
    </citation>
    <scope>NUCLEOTIDE SEQUENCE [LARGE SCALE GENOMIC DNA]</scope>
    <source>
        <strain evidence="2">PWHHKU_190912</strain>
    </source>
</reference>
<evidence type="ECO:0000256" key="1">
    <source>
        <dbReference type="SAM" id="MobiDB-lite"/>
    </source>
</evidence>
<dbReference type="Proteomes" id="UP001148838">
    <property type="component" value="Unassembled WGS sequence"/>
</dbReference>
<comment type="caution">
    <text evidence="2">The sequence shown here is derived from an EMBL/GenBank/DDBJ whole genome shotgun (WGS) entry which is preliminary data.</text>
</comment>
<organism evidence="2 3">
    <name type="scientific">Periplaneta americana</name>
    <name type="common">American cockroach</name>
    <name type="synonym">Blatta americana</name>
    <dbReference type="NCBI Taxonomy" id="6978"/>
    <lineage>
        <taxon>Eukaryota</taxon>
        <taxon>Metazoa</taxon>
        <taxon>Ecdysozoa</taxon>
        <taxon>Arthropoda</taxon>
        <taxon>Hexapoda</taxon>
        <taxon>Insecta</taxon>
        <taxon>Pterygota</taxon>
        <taxon>Neoptera</taxon>
        <taxon>Polyneoptera</taxon>
        <taxon>Dictyoptera</taxon>
        <taxon>Blattodea</taxon>
        <taxon>Blattoidea</taxon>
        <taxon>Blattidae</taxon>
        <taxon>Blattinae</taxon>
        <taxon>Periplaneta</taxon>
    </lineage>
</organism>